<dbReference type="InterPro" id="IPR029058">
    <property type="entry name" value="AB_hydrolase_fold"/>
</dbReference>
<keyword evidence="4" id="KW-1185">Reference proteome</keyword>
<gene>
    <name evidence="3" type="ORF">SAMN04487947_3169</name>
</gene>
<name>A0A1I6IG75_9EURY</name>
<proteinExistence type="predicted"/>
<dbReference type="SUPFAM" id="SSF53474">
    <property type="entry name" value="alpha/beta-Hydrolases"/>
    <property type="match status" value="1"/>
</dbReference>
<reference evidence="4" key="1">
    <citation type="submission" date="2016-10" db="EMBL/GenBank/DDBJ databases">
        <authorList>
            <person name="Varghese N."/>
            <person name="Submissions S."/>
        </authorList>
    </citation>
    <scope>NUCLEOTIDE SEQUENCE [LARGE SCALE GENOMIC DNA]</scope>
    <source>
        <strain evidence="4">CGMCC 1.7736</strain>
    </source>
</reference>
<dbReference type="InterPro" id="IPR050471">
    <property type="entry name" value="AB_hydrolase"/>
</dbReference>
<organism evidence="3 4">
    <name type="scientific">Halogeometricum rufum</name>
    <dbReference type="NCBI Taxonomy" id="553469"/>
    <lineage>
        <taxon>Archaea</taxon>
        <taxon>Methanobacteriati</taxon>
        <taxon>Methanobacteriota</taxon>
        <taxon>Stenosarchaea group</taxon>
        <taxon>Halobacteria</taxon>
        <taxon>Halobacteriales</taxon>
        <taxon>Haloferacaceae</taxon>
        <taxon>Halogeometricum</taxon>
    </lineage>
</organism>
<accession>A0A1I6IG75</accession>
<evidence type="ECO:0000256" key="1">
    <source>
        <dbReference type="SAM" id="MobiDB-lite"/>
    </source>
</evidence>
<dbReference type="AlphaFoldDB" id="A0A1I6IG75"/>
<evidence type="ECO:0000313" key="3">
    <source>
        <dbReference type="EMBL" id="SFR65659.1"/>
    </source>
</evidence>
<evidence type="ECO:0000313" key="4">
    <source>
        <dbReference type="Proteomes" id="UP000198531"/>
    </source>
</evidence>
<dbReference type="Proteomes" id="UP000198531">
    <property type="component" value="Unassembled WGS sequence"/>
</dbReference>
<evidence type="ECO:0000259" key="2">
    <source>
        <dbReference type="Pfam" id="PF00561"/>
    </source>
</evidence>
<dbReference type="EMBL" id="FOYT01000003">
    <property type="protein sequence ID" value="SFR65659.1"/>
    <property type="molecule type" value="Genomic_DNA"/>
</dbReference>
<dbReference type="OrthoDB" id="7531at2157"/>
<protein>
    <submittedName>
        <fullName evidence="3">Pimeloyl-ACP methyl ester carboxylesterase</fullName>
    </submittedName>
</protein>
<dbReference type="PANTHER" id="PTHR43433:SF5">
    <property type="entry name" value="AB HYDROLASE-1 DOMAIN-CONTAINING PROTEIN"/>
    <property type="match status" value="1"/>
</dbReference>
<dbReference type="Gene3D" id="3.40.50.1820">
    <property type="entry name" value="alpha/beta hydrolase"/>
    <property type="match status" value="1"/>
</dbReference>
<dbReference type="PRINTS" id="PR00111">
    <property type="entry name" value="ABHYDROLASE"/>
</dbReference>
<dbReference type="Pfam" id="PF00561">
    <property type="entry name" value="Abhydrolase_1"/>
    <property type="match status" value="1"/>
</dbReference>
<dbReference type="STRING" id="553469.SAMN04487947_3169"/>
<dbReference type="InterPro" id="IPR000073">
    <property type="entry name" value="AB_hydrolase_1"/>
</dbReference>
<dbReference type="RefSeq" id="WP_089809401.1">
    <property type="nucleotide sequence ID" value="NZ_FOYT01000003.1"/>
</dbReference>
<feature type="region of interest" description="Disordered" evidence="1">
    <location>
        <begin position="1"/>
        <end position="33"/>
    </location>
</feature>
<sequence length="319" mass="33655">MNTRSRSGHEPIATDSPEISGATADSVDGGTRSAGVSRFGELYENAISVLLEEAITDHWVETRAGRTHVLTAGDPTAPPVMVFQGGNVTNPVTLAWVQGLADAYYLIAPDTPGQPGWSDPHEPDEYGPWVVDVLDGLGIDRAAMVGMSHGGGILLETAVHAPDRITGAVLVAPAGFGTPLSPALARIVALSLVYRAVPRRGLLTRALAPMFSDSIRSVDDVVIETVGQALRTGDLKAAFPGPDDPAALAGFDAPTLLVLGERDPFFPAGRIRPQVKQTLPSLVECLTLAGERHFLSTTGQGRATDHIRTFLAELYGPEE</sequence>
<feature type="domain" description="AB hydrolase-1" evidence="2">
    <location>
        <begin position="83"/>
        <end position="185"/>
    </location>
</feature>
<dbReference type="PANTHER" id="PTHR43433">
    <property type="entry name" value="HYDROLASE, ALPHA/BETA FOLD FAMILY PROTEIN"/>
    <property type="match status" value="1"/>
</dbReference>